<dbReference type="GO" id="GO:0061136">
    <property type="term" value="P:regulation of proteasomal protein catabolic process"/>
    <property type="evidence" value="ECO:0007669"/>
    <property type="project" value="TreeGrafter"/>
</dbReference>
<dbReference type="PROSITE" id="PS00973">
    <property type="entry name" value="USP_2"/>
    <property type="match status" value="1"/>
</dbReference>
<organism evidence="8 9">
    <name type="scientific">Verticillium longisporum</name>
    <name type="common">Verticillium dahliae var. longisporum</name>
    <dbReference type="NCBI Taxonomy" id="100787"/>
    <lineage>
        <taxon>Eukaryota</taxon>
        <taxon>Fungi</taxon>
        <taxon>Dikarya</taxon>
        <taxon>Ascomycota</taxon>
        <taxon>Pezizomycotina</taxon>
        <taxon>Sordariomycetes</taxon>
        <taxon>Hypocreomycetidae</taxon>
        <taxon>Glomerellales</taxon>
        <taxon>Plectosphaerellaceae</taxon>
        <taxon>Verticillium</taxon>
    </lineage>
</organism>
<dbReference type="GO" id="GO:0004843">
    <property type="term" value="F:cysteine-type deubiquitinase activity"/>
    <property type="evidence" value="ECO:0007669"/>
    <property type="project" value="UniProtKB-EC"/>
</dbReference>
<dbReference type="Pfam" id="PF00443">
    <property type="entry name" value="UCH"/>
    <property type="match status" value="1"/>
</dbReference>
<dbReference type="InterPro" id="IPR044635">
    <property type="entry name" value="UBP14-like"/>
</dbReference>
<keyword evidence="5" id="KW-0378">Hydrolase</keyword>
<feature type="domain" description="USP" evidence="7">
    <location>
        <begin position="1"/>
        <end position="73"/>
    </location>
</feature>
<evidence type="ECO:0000256" key="4">
    <source>
        <dbReference type="ARBA" id="ARBA00022786"/>
    </source>
</evidence>
<evidence type="ECO:0000259" key="7">
    <source>
        <dbReference type="PROSITE" id="PS50235"/>
    </source>
</evidence>
<feature type="non-terminal residue" evidence="8">
    <location>
        <position position="73"/>
    </location>
</feature>
<dbReference type="GO" id="GO:0043161">
    <property type="term" value="P:proteasome-mediated ubiquitin-dependent protein catabolic process"/>
    <property type="evidence" value="ECO:0007669"/>
    <property type="project" value="InterPro"/>
</dbReference>
<dbReference type="PANTHER" id="PTHR43982:SF1">
    <property type="entry name" value="UBIQUITIN CARBOXYL-TERMINAL HYDROLASE 14"/>
    <property type="match status" value="1"/>
</dbReference>
<feature type="non-terminal residue" evidence="8">
    <location>
        <position position="1"/>
    </location>
</feature>
<accession>A0A0G4KLA9</accession>
<name>A0A0G4KLA9_VERLO</name>
<dbReference type="AlphaFoldDB" id="A0A0G4KLA9"/>
<dbReference type="InterPro" id="IPR028889">
    <property type="entry name" value="USP"/>
</dbReference>
<keyword evidence="3" id="KW-0645">Protease</keyword>
<sequence>QDEGANQSGLYELRGVVTHQGSSADSGHYTAYVKKEGRVDPKTGKRGEEDGNWWWFNDDKVSEVPSTSIDALA</sequence>
<dbReference type="Gene3D" id="3.90.70.10">
    <property type="entry name" value="Cysteine proteinases"/>
    <property type="match status" value="1"/>
</dbReference>
<protein>
    <recommendedName>
        <fullName evidence="2">ubiquitinyl hydrolase 1</fullName>
        <ecNumber evidence="2">3.4.19.12</ecNumber>
    </recommendedName>
</protein>
<keyword evidence="4" id="KW-0833">Ubl conjugation pathway</keyword>
<dbReference type="PANTHER" id="PTHR43982">
    <property type="entry name" value="UBIQUITIN CARBOXYL-TERMINAL HYDROLASE"/>
    <property type="match status" value="1"/>
</dbReference>
<dbReference type="SUPFAM" id="SSF54001">
    <property type="entry name" value="Cysteine proteinases"/>
    <property type="match status" value="1"/>
</dbReference>
<dbReference type="InterPro" id="IPR001394">
    <property type="entry name" value="Peptidase_C19_UCH"/>
</dbReference>
<evidence type="ECO:0000256" key="6">
    <source>
        <dbReference type="ARBA" id="ARBA00022807"/>
    </source>
</evidence>
<dbReference type="PROSITE" id="PS50235">
    <property type="entry name" value="USP_3"/>
    <property type="match status" value="1"/>
</dbReference>
<dbReference type="Proteomes" id="UP000045706">
    <property type="component" value="Unassembled WGS sequence"/>
</dbReference>
<proteinExistence type="predicted"/>
<dbReference type="EMBL" id="CVQI01001440">
    <property type="protein sequence ID" value="CRK09243.1"/>
    <property type="molecule type" value="Genomic_DNA"/>
</dbReference>
<evidence type="ECO:0000313" key="9">
    <source>
        <dbReference type="Proteomes" id="UP000045706"/>
    </source>
</evidence>
<evidence type="ECO:0000313" key="8">
    <source>
        <dbReference type="EMBL" id="CRK09243.1"/>
    </source>
</evidence>
<keyword evidence="6" id="KW-0788">Thiol protease</keyword>
<dbReference type="GO" id="GO:0070628">
    <property type="term" value="F:proteasome binding"/>
    <property type="evidence" value="ECO:0007669"/>
    <property type="project" value="TreeGrafter"/>
</dbReference>
<reference evidence="9" key="1">
    <citation type="submission" date="2015-05" db="EMBL/GenBank/DDBJ databases">
        <authorList>
            <person name="Fogelqvist Johan"/>
        </authorList>
    </citation>
    <scope>NUCLEOTIDE SEQUENCE [LARGE SCALE GENOMIC DNA]</scope>
</reference>
<comment type="catalytic activity">
    <reaction evidence="1">
        <text>Thiol-dependent hydrolysis of ester, thioester, amide, peptide and isopeptide bonds formed by the C-terminal Gly of ubiquitin (a 76-residue protein attached to proteins as an intracellular targeting signal).</text>
        <dbReference type="EC" id="3.4.19.12"/>
    </reaction>
</comment>
<evidence type="ECO:0000256" key="2">
    <source>
        <dbReference type="ARBA" id="ARBA00012759"/>
    </source>
</evidence>
<evidence type="ECO:0000256" key="1">
    <source>
        <dbReference type="ARBA" id="ARBA00000707"/>
    </source>
</evidence>
<evidence type="ECO:0000256" key="5">
    <source>
        <dbReference type="ARBA" id="ARBA00022801"/>
    </source>
</evidence>
<dbReference type="EC" id="3.4.19.12" evidence="2"/>
<evidence type="ECO:0000256" key="3">
    <source>
        <dbReference type="ARBA" id="ARBA00022670"/>
    </source>
</evidence>
<gene>
    <name evidence="8" type="ORF">BN1723_020951</name>
</gene>
<dbReference type="InterPro" id="IPR038765">
    <property type="entry name" value="Papain-like_cys_pep_sf"/>
</dbReference>
<dbReference type="GO" id="GO:0016579">
    <property type="term" value="P:protein deubiquitination"/>
    <property type="evidence" value="ECO:0007669"/>
    <property type="project" value="InterPro"/>
</dbReference>
<dbReference type="InterPro" id="IPR018200">
    <property type="entry name" value="USP_CS"/>
</dbReference>